<dbReference type="EMBL" id="CP157484">
    <property type="protein sequence ID" value="XBO37778.1"/>
    <property type="molecule type" value="Genomic_DNA"/>
</dbReference>
<dbReference type="GO" id="GO:0016747">
    <property type="term" value="F:acyltransferase activity, transferring groups other than amino-acyl groups"/>
    <property type="evidence" value="ECO:0007669"/>
    <property type="project" value="InterPro"/>
</dbReference>
<accession>A0AAU7JBW0</accession>
<evidence type="ECO:0000259" key="3">
    <source>
        <dbReference type="PROSITE" id="PS51186"/>
    </source>
</evidence>
<protein>
    <submittedName>
        <fullName evidence="4">GNAT family N-acetyltransferase</fullName>
    </submittedName>
</protein>
<evidence type="ECO:0000313" key="4">
    <source>
        <dbReference type="EMBL" id="XBO37778.1"/>
    </source>
</evidence>
<keyword evidence="2" id="KW-0012">Acyltransferase</keyword>
<sequence>MSNDAPLRDGYSDVPAGKIAAVVTYLEMRAPPAPRAPRPETADLALERFGPGEAARYKRIYRAIGERWFWFSRLGASDEEVSAVLADPGVMAFAATQGGRDIGLVEIDLRQEGEAEIVYFGLVDAATGQGLGRRLMDRTLELAWGQAVRRVWLHTCTLDHPGAIAFYRRSGFAPYRLAVEVADDPRIAGLLDPDSFPDIPITRGA</sequence>
<dbReference type="PANTHER" id="PTHR43800">
    <property type="entry name" value="PEPTIDYL-LYSINE N-ACETYLTRANSFERASE YJAB"/>
    <property type="match status" value="1"/>
</dbReference>
<dbReference type="PANTHER" id="PTHR43800:SF1">
    <property type="entry name" value="PEPTIDYL-LYSINE N-ACETYLTRANSFERASE YJAB"/>
    <property type="match status" value="1"/>
</dbReference>
<evidence type="ECO:0000256" key="1">
    <source>
        <dbReference type="ARBA" id="ARBA00022679"/>
    </source>
</evidence>
<dbReference type="AlphaFoldDB" id="A0AAU7JBW0"/>
<dbReference type="InterPro" id="IPR000182">
    <property type="entry name" value="GNAT_dom"/>
</dbReference>
<feature type="domain" description="N-acetyltransferase" evidence="3">
    <location>
        <begin position="47"/>
        <end position="197"/>
    </location>
</feature>
<dbReference type="Gene3D" id="3.40.630.30">
    <property type="match status" value="1"/>
</dbReference>
<dbReference type="CDD" id="cd04301">
    <property type="entry name" value="NAT_SF"/>
    <property type="match status" value="1"/>
</dbReference>
<dbReference type="InterPro" id="IPR016181">
    <property type="entry name" value="Acyl_CoA_acyltransferase"/>
</dbReference>
<dbReference type="RefSeq" id="WP_406854604.1">
    <property type="nucleotide sequence ID" value="NZ_CP157484.1"/>
</dbReference>
<keyword evidence="1" id="KW-0808">Transferase</keyword>
<gene>
    <name evidence="4" type="ORF">ABEG18_18920</name>
</gene>
<dbReference type="SUPFAM" id="SSF55729">
    <property type="entry name" value="Acyl-CoA N-acyltransferases (Nat)"/>
    <property type="match status" value="1"/>
</dbReference>
<evidence type="ECO:0000256" key="2">
    <source>
        <dbReference type="ARBA" id="ARBA00023315"/>
    </source>
</evidence>
<proteinExistence type="predicted"/>
<dbReference type="Pfam" id="PF00583">
    <property type="entry name" value="Acetyltransf_1"/>
    <property type="match status" value="1"/>
</dbReference>
<organism evidence="4">
    <name type="scientific">Alsobacter sp. KACC 23698</name>
    <dbReference type="NCBI Taxonomy" id="3149229"/>
    <lineage>
        <taxon>Bacteria</taxon>
        <taxon>Pseudomonadati</taxon>
        <taxon>Pseudomonadota</taxon>
        <taxon>Alphaproteobacteria</taxon>
        <taxon>Hyphomicrobiales</taxon>
        <taxon>Alsobacteraceae</taxon>
        <taxon>Alsobacter</taxon>
    </lineage>
</organism>
<reference evidence="4" key="1">
    <citation type="submission" date="2024-05" db="EMBL/GenBank/DDBJ databases">
        <authorList>
            <person name="Kim S."/>
            <person name="Heo J."/>
            <person name="Choi H."/>
            <person name="Choi Y."/>
            <person name="Kwon S.-W."/>
            <person name="Kim Y."/>
        </authorList>
    </citation>
    <scope>NUCLEOTIDE SEQUENCE</scope>
    <source>
        <strain evidence="4">KACC 23698</strain>
    </source>
</reference>
<dbReference type="PROSITE" id="PS51186">
    <property type="entry name" value="GNAT"/>
    <property type="match status" value="1"/>
</dbReference>
<name>A0AAU7JBW0_9HYPH</name>